<dbReference type="Pfam" id="PF05279">
    <property type="entry name" value="Asp-B-Hydro_N"/>
    <property type="match status" value="1"/>
</dbReference>
<feature type="region of interest" description="Disordered" evidence="9">
    <location>
        <begin position="17"/>
        <end position="36"/>
    </location>
</feature>
<evidence type="ECO:0000256" key="4">
    <source>
        <dbReference type="ARBA" id="ARBA00022989"/>
    </source>
</evidence>
<keyword evidence="13" id="KW-1185">Reference proteome</keyword>
<reference evidence="12" key="1">
    <citation type="submission" date="2020-10" db="EMBL/GenBank/DDBJ databases">
        <title>Chromosome-scale genome assembly of the Allis shad, Alosa alosa.</title>
        <authorList>
            <person name="Margot Z."/>
            <person name="Christophe K."/>
            <person name="Cabau C."/>
            <person name="Louis A."/>
            <person name="Berthelot C."/>
            <person name="Parey E."/>
            <person name="Roest Crollius H."/>
            <person name="Montfort J."/>
            <person name="Robinson-Rechavi M."/>
            <person name="Bucao C."/>
            <person name="Bouchez O."/>
            <person name="Gislard M."/>
            <person name="Lluch J."/>
            <person name="Milhes M."/>
            <person name="Lampietro C."/>
            <person name="Lopez Roques C."/>
            <person name="Donnadieu C."/>
            <person name="Braasch I."/>
            <person name="Desvignes T."/>
            <person name="Postlethwait J."/>
            <person name="Bobe J."/>
            <person name="Guiguen Y."/>
        </authorList>
    </citation>
    <scope>NUCLEOTIDE SEQUENCE</scope>
    <source>
        <strain evidence="12">M-15738</strain>
        <tissue evidence="12">Blood</tissue>
    </source>
</reference>
<evidence type="ECO:0000256" key="1">
    <source>
        <dbReference type="ARBA" id="ARBA00004606"/>
    </source>
</evidence>
<dbReference type="GO" id="GO:0005783">
    <property type="term" value="C:endoplasmic reticulum"/>
    <property type="evidence" value="ECO:0007669"/>
    <property type="project" value="TreeGrafter"/>
</dbReference>
<dbReference type="PANTHER" id="PTHR12366">
    <property type="entry name" value="ASPARTYL/ASPARAGINYL BETA-HYDROXYLASE"/>
    <property type="match status" value="1"/>
</dbReference>
<evidence type="ECO:0000313" key="13">
    <source>
        <dbReference type="Proteomes" id="UP000823561"/>
    </source>
</evidence>
<keyword evidence="5 10" id="KW-0472">Membrane</keyword>
<dbReference type="InterPro" id="IPR007943">
    <property type="entry name" value="Asp-B-hydro/Triadin_dom"/>
</dbReference>
<gene>
    <name evidence="12" type="ORF">AALO_G00212810</name>
</gene>
<evidence type="ECO:0000256" key="7">
    <source>
        <dbReference type="ARBA" id="ARBA00023180"/>
    </source>
</evidence>
<dbReference type="InterPro" id="IPR039038">
    <property type="entry name" value="ASPH"/>
</dbReference>
<evidence type="ECO:0000256" key="8">
    <source>
        <dbReference type="ARBA" id="ARBA00037847"/>
    </source>
</evidence>
<organism evidence="12 13">
    <name type="scientific">Alosa alosa</name>
    <name type="common">allis shad</name>
    <dbReference type="NCBI Taxonomy" id="278164"/>
    <lineage>
        <taxon>Eukaryota</taxon>
        <taxon>Metazoa</taxon>
        <taxon>Chordata</taxon>
        <taxon>Craniata</taxon>
        <taxon>Vertebrata</taxon>
        <taxon>Euteleostomi</taxon>
        <taxon>Actinopterygii</taxon>
        <taxon>Neopterygii</taxon>
        <taxon>Teleostei</taxon>
        <taxon>Clupei</taxon>
        <taxon>Clupeiformes</taxon>
        <taxon>Clupeoidei</taxon>
        <taxon>Clupeidae</taxon>
        <taxon>Alosa</taxon>
    </lineage>
</organism>
<proteinExistence type="predicted"/>
<dbReference type="Proteomes" id="UP000823561">
    <property type="component" value="Chromosome 16"/>
</dbReference>
<comment type="subcellular location">
    <subcellularLocation>
        <location evidence="8">Endomembrane system</location>
        <topology evidence="8">Single-pass membrane protein</topology>
    </subcellularLocation>
    <subcellularLocation>
        <location evidence="1">Membrane</location>
        <topology evidence="1">Single-pass type II membrane protein</topology>
    </subcellularLocation>
</comment>
<comment type="caution">
    <text evidence="12">The sequence shown here is derived from an EMBL/GenBank/DDBJ whole genome shotgun (WGS) entry which is preliminary data.</text>
</comment>
<accession>A0AAV6G033</accession>
<sequence>MAETITDGNTMMEDTMVEDTEAPSPPPPPAAVSKNGRKAEGNSIFSWIFVLALLGAWTAVGVVWFDIVDYDTVVGTLVPYDIDGDGHLGLEDAKVLLDKKKTINVAIPKKEKTVRLKASPDNVVGTPGLKKEKKSKLKEDIAVESKEVVDPEDENLSLQAVETKERLNKKSWT</sequence>
<keyword evidence="7" id="KW-0325">Glycoprotein</keyword>
<dbReference type="PANTHER" id="PTHR12366:SF32">
    <property type="entry name" value="ASPARTATE BETA-HYDROXYLASE ISOFORM X1"/>
    <property type="match status" value="1"/>
</dbReference>
<keyword evidence="4 10" id="KW-1133">Transmembrane helix</keyword>
<dbReference type="GO" id="GO:0062101">
    <property type="term" value="F:peptidyl-aspartic acid 3-dioxygenase activity"/>
    <property type="evidence" value="ECO:0007669"/>
    <property type="project" value="InterPro"/>
</dbReference>
<keyword evidence="2" id="KW-0597">Phosphoprotein</keyword>
<keyword evidence="3 10" id="KW-0812">Transmembrane</keyword>
<evidence type="ECO:0000256" key="5">
    <source>
        <dbReference type="ARBA" id="ARBA00023136"/>
    </source>
</evidence>
<evidence type="ECO:0000256" key="9">
    <source>
        <dbReference type="SAM" id="MobiDB-lite"/>
    </source>
</evidence>
<evidence type="ECO:0000256" key="10">
    <source>
        <dbReference type="SAM" id="Phobius"/>
    </source>
</evidence>
<evidence type="ECO:0000313" key="12">
    <source>
        <dbReference type="EMBL" id="KAG5268458.1"/>
    </source>
</evidence>
<evidence type="ECO:0000256" key="6">
    <source>
        <dbReference type="ARBA" id="ARBA00023157"/>
    </source>
</evidence>
<feature type="domain" description="Aspartyl beta-hydroxylase/Triadin" evidence="11">
    <location>
        <begin position="35"/>
        <end position="98"/>
    </location>
</feature>
<evidence type="ECO:0000256" key="3">
    <source>
        <dbReference type="ARBA" id="ARBA00022692"/>
    </source>
</evidence>
<dbReference type="AlphaFoldDB" id="A0AAV6G033"/>
<evidence type="ECO:0000256" key="2">
    <source>
        <dbReference type="ARBA" id="ARBA00022553"/>
    </source>
</evidence>
<dbReference type="EMBL" id="JADWDJ010000016">
    <property type="protein sequence ID" value="KAG5268458.1"/>
    <property type="molecule type" value="Genomic_DNA"/>
</dbReference>
<keyword evidence="6" id="KW-1015">Disulfide bond</keyword>
<name>A0AAV6G033_9TELE</name>
<evidence type="ECO:0000259" key="11">
    <source>
        <dbReference type="Pfam" id="PF05279"/>
    </source>
</evidence>
<dbReference type="GO" id="GO:0016020">
    <property type="term" value="C:membrane"/>
    <property type="evidence" value="ECO:0007669"/>
    <property type="project" value="UniProtKB-SubCell"/>
</dbReference>
<protein>
    <recommendedName>
        <fullName evidence="11">Aspartyl beta-hydroxylase/Triadin domain-containing protein</fullName>
    </recommendedName>
</protein>
<feature type="transmembrane region" description="Helical" evidence="10">
    <location>
        <begin position="44"/>
        <end position="65"/>
    </location>
</feature>